<dbReference type="SUPFAM" id="SSF53756">
    <property type="entry name" value="UDP-Glycosyltransferase/glycogen phosphorylase"/>
    <property type="match status" value="1"/>
</dbReference>
<dbReference type="EMBL" id="VRLW01000001">
    <property type="protein sequence ID" value="KAA1257942.1"/>
    <property type="molecule type" value="Genomic_DNA"/>
</dbReference>
<dbReference type="Pfam" id="PF13439">
    <property type="entry name" value="Glyco_transf_4"/>
    <property type="match status" value="1"/>
</dbReference>
<evidence type="ECO:0000259" key="4">
    <source>
        <dbReference type="Pfam" id="PF13439"/>
    </source>
</evidence>
<dbReference type="Pfam" id="PF00534">
    <property type="entry name" value="Glycos_transf_1"/>
    <property type="match status" value="1"/>
</dbReference>
<feature type="domain" description="Glycosyltransferase subfamily 4-like N-terminal" evidence="4">
    <location>
        <begin position="13"/>
        <end position="171"/>
    </location>
</feature>
<keyword evidence="6" id="KW-1185">Reference proteome</keyword>
<dbReference type="OrthoDB" id="9781413at2"/>
<dbReference type="InterPro" id="IPR001296">
    <property type="entry name" value="Glyco_trans_1"/>
</dbReference>
<dbReference type="Gene3D" id="3.40.50.2000">
    <property type="entry name" value="Glycogen Phosphorylase B"/>
    <property type="match status" value="2"/>
</dbReference>
<dbReference type="GO" id="GO:0016757">
    <property type="term" value="F:glycosyltransferase activity"/>
    <property type="evidence" value="ECO:0007669"/>
    <property type="project" value="UniProtKB-KW"/>
</dbReference>
<evidence type="ECO:0000313" key="5">
    <source>
        <dbReference type="EMBL" id="KAA1257942.1"/>
    </source>
</evidence>
<sequence>MKIACLIHSLDGGGAERVMAGLASRFANRGHDVTLITLGNGHGDRHELSPNVSRIDLDLMRGSTGWMSALKNVSKRVQAIRQATQSVSPHVLLSFCDRTNVLAGLSADSKIPVVLSERSDPNFQTLPFAWRLLRRYSYRRSGAIVVQTDSAASFFDGYQVPCHVIPSAVDPPPITITAETISESRQVIAIGRFAPEKGFERLLDAFAIINRNHPQWKLCILGDGPQRGSMQEQIKRLKISGAVSMPGWVNPVWSQLAESAVFVLPSHYEGFPSALLEAMAVGVPSIALQNQAGSRAIIDSGVNGILADDNAASIAKAIDHLIQDPGLRSQFSQAGQQVVNTFSWESMVGQYETVLRSVVNSPDALE</sequence>
<dbReference type="EC" id="2.4.1.292" evidence="5"/>
<accession>A0A5B1CCJ9</accession>
<name>A0A5B1CCJ9_9BACT</name>
<evidence type="ECO:0000259" key="3">
    <source>
        <dbReference type="Pfam" id="PF00534"/>
    </source>
</evidence>
<dbReference type="InterPro" id="IPR028098">
    <property type="entry name" value="Glyco_trans_4-like_N"/>
</dbReference>
<dbReference type="Proteomes" id="UP000322699">
    <property type="component" value="Unassembled WGS sequence"/>
</dbReference>
<proteinExistence type="predicted"/>
<comment type="caution">
    <text evidence="5">The sequence shown here is derived from an EMBL/GenBank/DDBJ whole genome shotgun (WGS) entry which is preliminary data.</text>
</comment>
<dbReference type="RefSeq" id="WP_149752538.1">
    <property type="nucleotide sequence ID" value="NZ_LWSK01000014.1"/>
</dbReference>
<feature type="domain" description="Glycosyl transferase family 1" evidence="3">
    <location>
        <begin position="182"/>
        <end position="337"/>
    </location>
</feature>
<evidence type="ECO:0000256" key="2">
    <source>
        <dbReference type="ARBA" id="ARBA00022679"/>
    </source>
</evidence>
<gene>
    <name evidence="5" type="primary">pglH</name>
    <name evidence="5" type="ORF">LF1_04330</name>
</gene>
<evidence type="ECO:0000256" key="1">
    <source>
        <dbReference type="ARBA" id="ARBA00022676"/>
    </source>
</evidence>
<dbReference type="PANTHER" id="PTHR12526:SF510">
    <property type="entry name" value="D-INOSITOL 3-PHOSPHATE GLYCOSYLTRANSFERASE"/>
    <property type="match status" value="1"/>
</dbReference>
<keyword evidence="1 5" id="KW-0328">Glycosyltransferase</keyword>
<reference evidence="5 6" key="1">
    <citation type="submission" date="2019-08" db="EMBL/GenBank/DDBJ databases">
        <title>Deep-cultivation of Planctomycetes and their phenomic and genomic characterization uncovers novel biology.</title>
        <authorList>
            <person name="Wiegand S."/>
            <person name="Jogler M."/>
            <person name="Boedeker C."/>
            <person name="Pinto D."/>
            <person name="Vollmers J."/>
            <person name="Rivas-Marin E."/>
            <person name="Kohn T."/>
            <person name="Peeters S.H."/>
            <person name="Heuer A."/>
            <person name="Rast P."/>
            <person name="Oberbeckmann S."/>
            <person name="Bunk B."/>
            <person name="Jeske O."/>
            <person name="Meyerdierks A."/>
            <person name="Storesund J.E."/>
            <person name="Kallscheuer N."/>
            <person name="Luecker S."/>
            <person name="Lage O.M."/>
            <person name="Pohl T."/>
            <person name="Merkel B.J."/>
            <person name="Hornburger P."/>
            <person name="Mueller R.-W."/>
            <person name="Bruemmer F."/>
            <person name="Labrenz M."/>
            <person name="Spormann A.M."/>
            <person name="Op Den Camp H."/>
            <person name="Overmann J."/>
            <person name="Amann R."/>
            <person name="Jetten M.S.M."/>
            <person name="Mascher T."/>
            <person name="Medema M.H."/>
            <person name="Devos D.P."/>
            <person name="Kaster A.-K."/>
            <person name="Ovreas L."/>
            <person name="Rohde M."/>
            <person name="Galperin M.Y."/>
            <person name="Jogler C."/>
        </authorList>
    </citation>
    <scope>NUCLEOTIDE SEQUENCE [LARGE SCALE GENOMIC DNA]</scope>
    <source>
        <strain evidence="5 6">LF1</strain>
    </source>
</reference>
<evidence type="ECO:0000313" key="6">
    <source>
        <dbReference type="Proteomes" id="UP000322699"/>
    </source>
</evidence>
<keyword evidence="2 5" id="KW-0808">Transferase</keyword>
<dbReference type="PANTHER" id="PTHR12526">
    <property type="entry name" value="GLYCOSYLTRANSFERASE"/>
    <property type="match status" value="1"/>
</dbReference>
<protein>
    <submittedName>
        <fullName evidence="5">GalNAc-alpha-(1-&gt;4)-GalNAc-alpha-(1-&gt;3)-diNAcBac-PP-undecaprenol alpha-1,4-N-acetyl-D-galactosaminyltransferase</fullName>
        <ecNumber evidence="5">2.4.1.292</ecNumber>
    </submittedName>
</protein>
<organism evidence="5 6">
    <name type="scientific">Rubripirellula obstinata</name>
    <dbReference type="NCBI Taxonomy" id="406547"/>
    <lineage>
        <taxon>Bacteria</taxon>
        <taxon>Pseudomonadati</taxon>
        <taxon>Planctomycetota</taxon>
        <taxon>Planctomycetia</taxon>
        <taxon>Pirellulales</taxon>
        <taxon>Pirellulaceae</taxon>
        <taxon>Rubripirellula</taxon>
    </lineage>
</organism>
<dbReference type="AlphaFoldDB" id="A0A5B1CCJ9"/>